<keyword evidence="5 10" id="KW-0812">Transmembrane</keyword>
<keyword evidence="4" id="KW-0808">Transferase</keyword>
<keyword evidence="3 10" id="KW-0328">Glycosyltransferase</keyword>
<protein>
    <recommendedName>
        <fullName evidence="10">Hexosyltransferase</fullName>
        <ecNumber evidence="10">2.4.1.-</ecNumber>
    </recommendedName>
</protein>
<gene>
    <name evidence="11" type="ORF">BaRGS_00009314</name>
</gene>
<feature type="transmembrane region" description="Helical" evidence="10">
    <location>
        <begin position="57"/>
        <end position="80"/>
    </location>
</feature>
<proteinExistence type="inferred from homology"/>
<evidence type="ECO:0000256" key="4">
    <source>
        <dbReference type="ARBA" id="ARBA00022679"/>
    </source>
</evidence>
<sequence length="442" mass="51209">MRCGRRFINSPCSPRKAVHLSRSECKQPYLAGWVPVYMSQDITKVWRLVKPARPAALFRRCVVLVAVVLLLQVVVVYLRYSFPRAPEVTRTSAVTPPLGQGMRTSYRGLNRSHVHVLWKPLRSKVQTIYRYLNLTDEEASQSLPLTLSNNFSMNNPELCGTGHHDDVVDVLFMVHSAPFHYSLRMRLRDTVFREVYFRPLKIRVLFLLGQVDEKQDNLQAALDYEHNLYKDTVQGPFLDTYFNLTHKGVLGFNWISHYCPRARVVFKMDDDVFVDTFQLIHHVLPMLDGKRRTILCSVWFNDTMPIMRNETSPWRVEEKLFCGLKRYPFDYCSGMAVIITGDLIPSLYRAAFFTPFFWIDDLYLFGMLPSVAGDVTLYDVGMGRNMTLNASLALDCKVREGHKCPVLATTASEYPNKFEELWNVTYRLHVNPGWRLPFARVE</sequence>
<dbReference type="Proteomes" id="UP001519460">
    <property type="component" value="Unassembled WGS sequence"/>
</dbReference>
<evidence type="ECO:0000313" key="11">
    <source>
        <dbReference type="EMBL" id="KAK7499339.1"/>
    </source>
</evidence>
<evidence type="ECO:0000256" key="10">
    <source>
        <dbReference type="RuleBase" id="RU363063"/>
    </source>
</evidence>
<dbReference type="AlphaFoldDB" id="A0ABD0LIH0"/>
<evidence type="ECO:0000256" key="2">
    <source>
        <dbReference type="ARBA" id="ARBA00008661"/>
    </source>
</evidence>
<keyword evidence="6 10" id="KW-0735">Signal-anchor</keyword>
<reference evidence="11 12" key="1">
    <citation type="journal article" date="2023" name="Sci. Data">
        <title>Genome assembly of the Korean intertidal mud-creeper Batillaria attramentaria.</title>
        <authorList>
            <person name="Patra A.K."/>
            <person name="Ho P.T."/>
            <person name="Jun S."/>
            <person name="Lee S.J."/>
            <person name="Kim Y."/>
            <person name="Won Y.J."/>
        </authorList>
    </citation>
    <scope>NUCLEOTIDE SEQUENCE [LARGE SCALE GENOMIC DNA]</scope>
    <source>
        <strain evidence="11">Wonlab-2016</strain>
    </source>
</reference>
<dbReference type="InterPro" id="IPR002659">
    <property type="entry name" value="Glyco_trans_31"/>
</dbReference>
<keyword evidence="8 10" id="KW-0333">Golgi apparatus</keyword>
<evidence type="ECO:0000256" key="1">
    <source>
        <dbReference type="ARBA" id="ARBA00004323"/>
    </source>
</evidence>
<keyword evidence="12" id="KW-1185">Reference proteome</keyword>
<comment type="similarity">
    <text evidence="2 10">Belongs to the glycosyltransferase 31 family.</text>
</comment>
<evidence type="ECO:0000256" key="7">
    <source>
        <dbReference type="ARBA" id="ARBA00022989"/>
    </source>
</evidence>
<dbReference type="Gene3D" id="3.90.550.50">
    <property type="match status" value="1"/>
</dbReference>
<accession>A0ABD0LIH0</accession>
<dbReference type="PANTHER" id="PTHR11214:SF364">
    <property type="entry name" value="HEXOSYLTRANSFERASE"/>
    <property type="match status" value="1"/>
</dbReference>
<evidence type="ECO:0000256" key="8">
    <source>
        <dbReference type="ARBA" id="ARBA00023034"/>
    </source>
</evidence>
<dbReference type="EMBL" id="JACVVK020000044">
    <property type="protein sequence ID" value="KAK7499339.1"/>
    <property type="molecule type" value="Genomic_DNA"/>
</dbReference>
<dbReference type="GO" id="GO:0000139">
    <property type="term" value="C:Golgi membrane"/>
    <property type="evidence" value="ECO:0007669"/>
    <property type="project" value="UniProtKB-SubCell"/>
</dbReference>
<evidence type="ECO:0000256" key="3">
    <source>
        <dbReference type="ARBA" id="ARBA00022676"/>
    </source>
</evidence>
<evidence type="ECO:0000256" key="9">
    <source>
        <dbReference type="ARBA" id="ARBA00023136"/>
    </source>
</evidence>
<name>A0ABD0LIH0_9CAEN</name>
<dbReference type="PANTHER" id="PTHR11214">
    <property type="entry name" value="BETA-1,3-N-ACETYLGLUCOSAMINYLTRANSFERASE"/>
    <property type="match status" value="1"/>
</dbReference>
<comment type="caution">
    <text evidence="11">The sequence shown here is derived from an EMBL/GenBank/DDBJ whole genome shotgun (WGS) entry which is preliminary data.</text>
</comment>
<comment type="subcellular location">
    <subcellularLocation>
        <location evidence="1 10">Golgi apparatus membrane</location>
        <topology evidence="1 10">Single-pass type II membrane protein</topology>
    </subcellularLocation>
</comment>
<organism evidence="11 12">
    <name type="scientific">Batillaria attramentaria</name>
    <dbReference type="NCBI Taxonomy" id="370345"/>
    <lineage>
        <taxon>Eukaryota</taxon>
        <taxon>Metazoa</taxon>
        <taxon>Spiralia</taxon>
        <taxon>Lophotrochozoa</taxon>
        <taxon>Mollusca</taxon>
        <taxon>Gastropoda</taxon>
        <taxon>Caenogastropoda</taxon>
        <taxon>Sorbeoconcha</taxon>
        <taxon>Cerithioidea</taxon>
        <taxon>Batillariidae</taxon>
        <taxon>Batillaria</taxon>
    </lineage>
</organism>
<evidence type="ECO:0000313" key="12">
    <source>
        <dbReference type="Proteomes" id="UP001519460"/>
    </source>
</evidence>
<dbReference type="GO" id="GO:0016757">
    <property type="term" value="F:glycosyltransferase activity"/>
    <property type="evidence" value="ECO:0007669"/>
    <property type="project" value="UniProtKB-KW"/>
</dbReference>
<dbReference type="Pfam" id="PF01762">
    <property type="entry name" value="Galactosyl_T"/>
    <property type="match status" value="1"/>
</dbReference>
<evidence type="ECO:0000256" key="5">
    <source>
        <dbReference type="ARBA" id="ARBA00022692"/>
    </source>
</evidence>
<keyword evidence="9 10" id="KW-0472">Membrane</keyword>
<evidence type="ECO:0000256" key="6">
    <source>
        <dbReference type="ARBA" id="ARBA00022968"/>
    </source>
</evidence>
<dbReference type="EC" id="2.4.1.-" evidence="10"/>
<keyword evidence="7 10" id="KW-1133">Transmembrane helix</keyword>